<dbReference type="EMBL" id="PYNS01000044">
    <property type="protein sequence ID" value="PSV05929.1"/>
    <property type="molecule type" value="Genomic_DNA"/>
</dbReference>
<evidence type="ECO:0000313" key="2">
    <source>
        <dbReference type="EMBL" id="PSV05929.1"/>
    </source>
</evidence>
<evidence type="ECO:0000256" key="1">
    <source>
        <dbReference type="SAM" id="MobiDB-lite"/>
    </source>
</evidence>
<protein>
    <recommendedName>
        <fullName evidence="4">HNH endonuclease</fullName>
    </recommendedName>
</protein>
<evidence type="ECO:0000313" key="3">
    <source>
        <dbReference type="Proteomes" id="UP000240530"/>
    </source>
</evidence>
<sequence>MVDIETRIDRIASSSCKLLDSDYKLIIPHIAQMQFEINEVYARCLIRLVSNLFKVRAFLDGYDPRKVEAIMRKLRDAGRRSAPWKPTSSKVPGRPQDGADGNRTLRWLLPEGHKFYASEVIATLVEVKYYLQIFSMANGPDVSDYNIEQVFTPWLIENPIKKGLYVDPVQLDVIDFNNFIEEPRTLQSGHIYPLDRGGVHHPSNTFLMLFRSNQIQGNLTVNELLGLMRDIVKKHDVAMENHSALESNIREIKF</sequence>
<reference evidence="2 3" key="1">
    <citation type="submission" date="2018-03" db="EMBL/GenBank/DDBJ databases">
        <title>Whole genome sequencing of Histamine producing bacteria.</title>
        <authorList>
            <person name="Butler K."/>
        </authorList>
    </citation>
    <scope>NUCLEOTIDE SEQUENCE [LARGE SCALE GENOMIC DNA]</scope>
    <source>
        <strain evidence="2 3">Res.4.1</strain>
    </source>
</reference>
<accession>A0A2T3KPE6</accession>
<comment type="caution">
    <text evidence="2">The sequence shown here is derived from an EMBL/GenBank/DDBJ whole genome shotgun (WGS) entry which is preliminary data.</text>
</comment>
<organism evidence="2 3">
    <name type="scientific">Photobacterium leiognathi subsp. mandapamensis</name>
    <name type="common">Photobacterium mandapamensis</name>
    <dbReference type="NCBI Taxonomy" id="48408"/>
    <lineage>
        <taxon>Bacteria</taxon>
        <taxon>Pseudomonadati</taxon>
        <taxon>Pseudomonadota</taxon>
        <taxon>Gammaproteobacteria</taxon>
        <taxon>Vibrionales</taxon>
        <taxon>Vibrionaceae</taxon>
        <taxon>Photobacterium</taxon>
    </lineage>
</organism>
<name>A0A2T3KPE6_PHOLD</name>
<dbReference type="RefSeq" id="WP_107186272.1">
    <property type="nucleotide sequence ID" value="NZ_JAWQGC010000009.1"/>
</dbReference>
<gene>
    <name evidence="2" type="ORF">C0W93_21005</name>
</gene>
<dbReference type="Proteomes" id="UP000240530">
    <property type="component" value="Unassembled WGS sequence"/>
</dbReference>
<feature type="region of interest" description="Disordered" evidence="1">
    <location>
        <begin position="79"/>
        <end position="99"/>
    </location>
</feature>
<evidence type="ECO:0008006" key="4">
    <source>
        <dbReference type="Google" id="ProtNLM"/>
    </source>
</evidence>
<dbReference type="AlphaFoldDB" id="A0A2T3KPE6"/>
<proteinExistence type="predicted"/>